<dbReference type="Pfam" id="PF14472">
    <property type="entry name" value="DUF4429"/>
    <property type="match status" value="2"/>
</dbReference>
<protein>
    <submittedName>
        <fullName evidence="3">DUF4429 domain-containing protein</fullName>
    </submittedName>
</protein>
<feature type="domain" description="DUF4429" evidence="2">
    <location>
        <begin position="11"/>
        <end position="101"/>
    </location>
</feature>
<dbReference type="InterPro" id="IPR027860">
    <property type="entry name" value="DUF4429"/>
</dbReference>
<reference evidence="3 4" key="1">
    <citation type="journal article" date="2019" name="Nat. Commun.">
        <title>The antimicrobial potential of Streptomyces from insect microbiomes.</title>
        <authorList>
            <person name="Chevrette M.G."/>
            <person name="Carlson C.M."/>
            <person name="Ortega H.E."/>
            <person name="Thomas C."/>
            <person name="Ananiev G.E."/>
            <person name="Barns K.J."/>
            <person name="Book A.J."/>
            <person name="Cagnazzo J."/>
            <person name="Carlos C."/>
            <person name="Flanigan W."/>
            <person name="Grubbs K.J."/>
            <person name="Horn H.A."/>
            <person name="Hoffmann F.M."/>
            <person name="Klassen J.L."/>
            <person name="Knack J.J."/>
            <person name="Lewin G.R."/>
            <person name="McDonald B.R."/>
            <person name="Muller L."/>
            <person name="Melo W.G.P."/>
            <person name="Pinto-Tomas A.A."/>
            <person name="Schmitz A."/>
            <person name="Wendt-Pienkowski E."/>
            <person name="Wildman S."/>
            <person name="Zhao M."/>
            <person name="Zhang F."/>
            <person name="Bugni T.S."/>
            <person name="Andes D.R."/>
            <person name="Pupo M.T."/>
            <person name="Currie C.R."/>
        </authorList>
    </citation>
    <scope>NUCLEOTIDE SEQUENCE [LARGE SCALE GENOMIC DNA]</scope>
    <source>
        <strain evidence="3 4">SID5840</strain>
    </source>
</reference>
<dbReference type="RefSeq" id="WP_161111378.1">
    <property type="nucleotide sequence ID" value="NZ_JBHWJG010000016.1"/>
</dbReference>
<feature type="domain" description="DUF4429" evidence="2">
    <location>
        <begin position="142"/>
        <end position="231"/>
    </location>
</feature>
<evidence type="ECO:0000259" key="2">
    <source>
        <dbReference type="Pfam" id="PF14472"/>
    </source>
</evidence>
<accession>A0A7K2IW04</accession>
<name>A0A7K2IW04_9ACTN</name>
<evidence type="ECO:0000313" key="4">
    <source>
        <dbReference type="Proteomes" id="UP000467124"/>
    </source>
</evidence>
<dbReference type="InterPro" id="IPR018649">
    <property type="entry name" value="SHOCT"/>
</dbReference>
<proteinExistence type="predicted"/>
<dbReference type="Proteomes" id="UP000467124">
    <property type="component" value="Unassembled WGS sequence"/>
</dbReference>
<comment type="caution">
    <text evidence="3">The sequence shown here is derived from an EMBL/GenBank/DDBJ whole genome shotgun (WGS) entry which is preliminary data.</text>
</comment>
<gene>
    <name evidence="3" type="ORF">GTW20_17650</name>
</gene>
<evidence type="ECO:0000259" key="1">
    <source>
        <dbReference type="Pfam" id="PF09851"/>
    </source>
</evidence>
<dbReference type="EMBL" id="WWHY01000001">
    <property type="protein sequence ID" value="MYR34027.1"/>
    <property type="molecule type" value="Genomic_DNA"/>
</dbReference>
<feature type="domain" description="SHOCT" evidence="1">
    <location>
        <begin position="267"/>
        <end position="293"/>
    </location>
</feature>
<dbReference type="Pfam" id="PF09851">
    <property type="entry name" value="SHOCT"/>
    <property type="match status" value="1"/>
</dbReference>
<sequence length="296" mass="32969">MEEIRGHHAIWRFDDETLRIRFDSGRKVPRLLKLLGQCSLPLAAVREVDFDPGDRKRGWSLRLRLMDGADPYARAEIPVPSSPLLLTGPHDRELLSEYFSERLIESVRYAAGVLPGPLDPAEVSRGLVGRPPLQVRTAEGSASFDGERLRLQWDGWLASTAKEREKSREYRFSDIERVSWQPTVDLTEGFLRVVLRGVSLPEAADLENDFFTLVSHGPKGADETLLMAVTVNSLLASVENGEKAPAEVEAAPGEAEDGGDGEMIFTKIRELGRLHAEGLLTDEEFSTKKAQLLDRL</sequence>
<evidence type="ECO:0000313" key="3">
    <source>
        <dbReference type="EMBL" id="MYR34027.1"/>
    </source>
</evidence>
<organism evidence="3 4">
    <name type="scientific">Nocardiopsis alba</name>
    <dbReference type="NCBI Taxonomy" id="53437"/>
    <lineage>
        <taxon>Bacteria</taxon>
        <taxon>Bacillati</taxon>
        <taxon>Actinomycetota</taxon>
        <taxon>Actinomycetes</taxon>
        <taxon>Streptosporangiales</taxon>
        <taxon>Nocardiopsidaceae</taxon>
        <taxon>Nocardiopsis</taxon>
    </lineage>
</organism>
<dbReference type="AlphaFoldDB" id="A0A7K2IW04"/>